<dbReference type="SUPFAM" id="SSF158568">
    <property type="entry name" value="AF1862-like"/>
    <property type="match status" value="1"/>
</dbReference>
<dbReference type="GO" id="GO:0005737">
    <property type="term" value="C:cytoplasm"/>
    <property type="evidence" value="ECO:0007669"/>
    <property type="project" value="UniProtKB-SubCell"/>
</dbReference>
<proteinExistence type="inferred from homology"/>
<dbReference type="STRING" id="545695.TREAZ_2817"/>
<dbReference type="InParanoid" id="F5YCJ3"/>
<organism evidence="6 7">
    <name type="scientific">Leadbettera azotonutricia (strain ATCC BAA-888 / DSM 13862 / ZAS-9)</name>
    <name type="common">Treponema azotonutricium</name>
    <dbReference type="NCBI Taxonomy" id="545695"/>
    <lineage>
        <taxon>Bacteria</taxon>
        <taxon>Pseudomonadati</taxon>
        <taxon>Spirochaetota</taxon>
        <taxon>Spirochaetia</taxon>
        <taxon>Spirochaetales</taxon>
        <taxon>Breznakiellaceae</taxon>
        <taxon>Leadbettera</taxon>
    </lineage>
</organism>
<evidence type="ECO:0000313" key="6">
    <source>
        <dbReference type="EMBL" id="AEF80057.1"/>
    </source>
</evidence>
<reference evidence="6 7" key="2">
    <citation type="journal article" date="2011" name="ISME J.">
        <title>RNA-seq reveals cooperative metabolic interactions between two termite-gut spirochete species in co-culture.</title>
        <authorList>
            <person name="Rosenthal A.Z."/>
            <person name="Matson E.G."/>
            <person name="Eldar A."/>
            <person name="Leadbetter J.R."/>
        </authorList>
    </citation>
    <scope>NUCLEOTIDE SEQUENCE [LARGE SCALE GENOMIC DNA]</scope>
    <source>
        <strain evidence="7">ATCC BAA-888 / DSM 13862 / ZAS-9</strain>
    </source>
</reference>
<dbReference type="InterPro" id="IPR010160">
    <property type="entry name" value="CRISPR-assoc_prot_Cmr5"/>
</dbReference>
<dbReference type="HOGENOM" id="CLU_120836_1_0_12"/>
<dbReference type="Proteomes" id="UP000009222">
    <property type="component" value="Chromosome"/>
</dbReference>
<evidence type="ECO:0000256" key="4">
    <source>
        <dbReference type="ARBA" id="ARBA00023118"/>
    </source>
</evidence>
<keyword evidence="4" id="KW-0051">Antiviral defense</keyword>
<dbReference type="NCBIfam" id="TIGR01881">
    <property type="entry name" value="cas_Cmr5"/>
    <property type="match status" value="1"/>
</dbReference>
<sequence length="124" mass="14200">MQTKQQKRAEFALEQIANFGTPVPSKSVSFIVSTPTMLLMNGLGQTLAFLLSRGIDGNEGKVFNIIKEWLIKEQFVPEAHNLEFLKKFNSLDQAEYLKAQHETLKLLEWLKRYARAFQAIEGKN</sequence>
<dbReference type="OrthoDB" id="1716617at2"/>
<dbReference type="AlphaFoldDB" id="F5YCJ3"/>
<dbReference type="KEGG" id="taz:TREAZ_2817"/>
<comment type="subcellular location">
    <subcellularLocation>
        <location evidence="1">Cytoplasm</location>
    </subcellularLocation>
</comment>
<dbReference type="InterPro" id="IPR023101">
    <property type="entry name" value="AF1862-like_dom_sf"/>
</dbReference>
<keyword evidence="3" id="KW-0963">Cytoplasm</keyword>
<protein>
    <recommendedName>
        <fullName evidence="5">CRISPR type III-B/RAMP module-associated protein Cmr5</fullName>
    </recommendedName>
</protein>
<comment type="similarity">
    <text evidence="2">Belongs to the CRISPR system Cmr5 family.</text>
</comment>
<evidence type="ECO:0000256" key="1">
    <source>
        <dbReference type="ARBA" id="ARBA00004496"/>
    </source>
</evidence>
<dbReference type="Pfam" id="PF09701">
    <property type="entry name" value="Cas_Cmr5"/>
    <property type="match status" value="1"/>
</dbReference>
<dbReference type="Gene3D" id="1.10.520.30">
    <property type="entry name" value="AF1862-like domain"/>
    <property type="match status" value="1"/>
</dbReference>
<evidence type="ECO:0000256" key="3">
    <source>
        <dbReference type="ARBA" id="ARBA00022490"/>
    </source>
</evidence>
<name>F5YCJ3_LEAAZ</name>
<gene>
    <name evidence="6" type="primary">cmr_1</name>
    <name evidence="6" type="ordered locus">TREAZ_2817</name>
</gene>
<evidence type="ECO:0000256" key="5">
    <source>
        <dbReference type="ARBA" id="ARBA00030001"/>
    </source>
</evidence>
<dbReference type="eggNOG" id="COG3337">
    <property type="taxonomic scope" value="Bacteria"/>
</dbReference>
<reference evidence="7" key="1">
    <citation type="submission" date="2009-12" db="EMBL/GenBank/DDBJ databases">
        <title>Complete sequence of Treponema azotonutricium strain ZAS-9.</title>
        <authorList>
            <person name="Tetu S.G."/>
            <person name="Matson E."/>
            <person name="Ren Q."/>
            <person name="Seshadri R."/>
            <person name="Elbourne L."/>
            <person name="Hassan K.A."/>
            <person name="Durkin A."/>
            <person name="Radune D."/>
            <person name="Mohamoud Y."/>
            <person name="Shay R."/>
            <person name="Jin S."/>
            <person name="Zhang X."/>
            <person name="Lucey K."/>
            <person name="Ballor N.R."/>
            <person name="Ottesen E."/>
            <person name="Rosenthal R."/>
            <person name="Allen A."/>
            <person name="Leadbetter J.R."/>
            <person name="Paulsen I.T."/>
        </authorList>
    </citation>
    <scope>NUCLEOTIDE SEQUENCE [LARGE SCALE GENOMIC DNA]</scope>
    <source>
        <strain evidence="7">ATCC BAA-888 / DSM 13862 / ZAS-9</strain>
    </source>
</reference>
<dbReference type="EMBL" id="CP001841">
    <property type="protein sequence ID" value="AEF80057.1"/>
    <property type="molecule type" value="Genomic_DNA"/>
</dbReference>
<dbReference type="GO" id="GO:0051607">
    <property type="term" value="P:defense response to virus"/>
    <property type="evidence" value="ECO:0007669"/>
    <property type="project" value="UniProtKB-KW"/>
</dbReference>
<accession>F5YCJ3</accession>
<evidence type="ECO:0000256" key="2">
    <source>
        <dbReference type="ARBA" id="ARBA00006161"/>
    </source>
</evidence>
<evidence type="ECO:0000313" key="7">
    <source>
        <dbReference type="Proteomes" id="UP000009222"/>
    </source>
</evidence>
<keyword evidence="7" id="KW-1185">Reference proteome</keyword>